<dbReference type="Proteomes" id="UP001172159">
    <property type="component" value="Unassembled WGS sequence"/>
</dbReference>
<dbReference type="EMBL" id="JAUKTV010000016">
    <property type="protein sequence ID" value="KAK0712308.1"/>
    <property type="molecule type" value="Genomic_DNA"/>
</dbReference>
<reference evidence="2" key="1">
    <citation type="submission" date="2023-06" db="EMBL/GenBank/DDBJ databases">
        <title>Genome-scale phylogeny and comparative genomics of the fungal order Sordariales.</title>
        <authorList>
            <consortium name="Lawrence Berkeley National Laboratory"/>
            <person name="Hensen N."/>
            <person name="Bonometti L."/>
            <person name="Westerberg I."/>
            <person name="Brannstrom I.O."/>
            <person name="Guillou S."/>
            <person name="Cros-Aarteil S."/>
            <person name="Calhoun S."/>
            <person name="Haridas S."/>
            <person name="Kuo A."/>
            <person name="Mondo S."/>
            <person name="Pangilinan J."/>
            <person name="Riley R."/>
            <person name="Labutti K."/>
            <person name="Andreopoulos B."/>
            <person name="Lipzen A."/>
            <person name="Chen C."/>
            <person name="Yanf M."/>
            <person name="Daum C."/>
            <person name="Ng V."/>
            <person name="Clum A."/>
            <person name="Steindorff A."/>
            <person name="Ohm R."/>
            <person name="Martin F."/>
            <person name="Silar P."/>
            <person name="Natvig D."/>
            <person name="Lalanne C."/>
            <person name="Gautier V."/>
            <person name="Ament-Velasquez S.L."/>
            <person name="Kruys A."/>
            <person name="Hutchinson M.I."/>
            <person name="Powell A.J."/>
            <person name="Barry K."/>
            <person name="Miller A.N."/>
            <person name="Grigoriev I.V."/>
            <person name="Debuchy R."/>
            <person name="Gladieux P."/>
            <person name="Thoren M.H."/>
            <person name="Johannesson H."/>
        </authorList>
    </citation>
    <scope>NUCLEOTIDE SEQUENCE</scope>
    <source>
        <strain evidence="2">CBS 540.89</strain>
    </source>
</reference>
<protein>
    <submittedName>
        <fullName evidence="2">Uncharacterized protein</fullName>
    </submittedName>
</protein>
<organism evidence="2 3">
    <name type="scientific">Apiosordaria backusii</name>
    <dbReference type="NCBI Taxonomy" id="314023"/>
    <lineage>
        <taxon>Eukaryota</taxon>
        <taxon>Fungi</taxon>
        <taxon>Dikarya</taxon>
        <taxon>Ascomycota</taxon>
        <taxon>Pezizomycotina</taxon>
        <taxon>Sordariomycetes</taxon>
        <taxon>Sordariomycetidae</taxon>
        <taxon>Sordariales</taxon>
        <taxon>Lasiosphaeriaceae</taxon>
        <taxon>Apiosordaria</taxon>
    </lineage>
</organism>
<comment type="caution">
    <text evidence="2">The sequence shown here is derived from an EMBL/GenBank/DDBJ whole genome shotgun (WGS) entry which is preliminary data.</text>
</comment>
<keyword evidence="1" id="KW-0472">Membrane</keyword>
<accession>A0AA40DUI3</accession>
<keyword evidence="1" id="KW-1133">Transmembrane helix</keyword>
<feature type="transmembrane region" description="Helical" evidence="1">
    <location>
        <begin position="69"/>
        <end position="96"/>
    </location>
</feature>
<evidence type="ECO:0000256" key="1">
    <source>
        <dbReference type="SAM" id="Phobius"/>
    </source>
</evidence>
<keyword evidence="3" id="KW-1185">Reference proteome</keyword>
<feature type="transmembrane region" description="Helical" evidence="1">
    <location>
        <begin position="37"/>
        <end position="57"/>
    </location>
</feature>
<gene>
    <name evidence="2" type="ORF">B0T21DRAFT_76463</name>
</gene>
<keyword evidence="1" id="KW-0812">Transmembrane</keyword>
<evidence type="ECO:0000313" key="3">
    <source>
        <dbReference type="Proteomes" id="UP001172159"/>
    </source>
</evidence>
<name>A0AA40DUI3_9PEZI</name>
<evidence type="ECO:0000313" key="2">
    <source>
        <dbReference type="EMBL" id="KAK0712308.1"/>
    </source>
</evidence>
<proteinExistence type="predicted"/>
<sequence>MNRRKIFTSKDGMEEADPVVLGRCPGHFSHPWPRSQIVMVMIYDTAMLSLPTFSFYFTCYDERIFHCTFSYAMAMGFVTSTFISVCFLHICALILWSGFRL</sequence>
<dbReference type="AlphaFoldDB" id="A0AA40DUI3"/>